<dbReference type="InterPro" id="IPR038744">
    <property type="entry name" value="Hri1_N"/>
</dbReference>
<evidence type="ECO:0000256" key="6">
    <source>
        <dbReference type="ARBA" id="ARBA00023242"/>
    </source>
</evidence>
<proteinExistence type="inferred from homology"/>
<protein>
    <recommendedName>
        <fullName evidence="4">Protein HRI1</fullName>
    </recommendedName>
</protein>
<evidence type="ECO:0000313" key="8">
    <source>
        <dbReference type="Proteomes" id="UP001358417"/>
    </source>
</evidence>
<evidence type="ECO:0000256" key="4">
    <source>
        <dbReference type="ARBA" id="ARBA00017063"/>
    </source>
</evidence>
<dbReference type="RefSeq" id="XP_064701653.1">
    <property type="nucleotide sequence ID" value="XM_064852056.1"/>
</dbReference>
<evidence type="ECO:0000313" key="7">
    <source>
        <dbReference type="EMBL" id="KAK5046054.1"/>
    </source>
</evidence>
<dbReference type="EMBL" id="JAVRRD010000032">
    <property type="protein sequence ID" value="KAK5046054.1"/>
    <property type="molecule type" value="Genomic_DNA"/>
</dbReference>
<dbReference type="Proteomes" id="UP001358417">
    <property type="component" value="Unassembled WGS sequence"/>
</dbReference>
<accession>A0AAV9MWI2</accession>
<sequence length="242" mass="26203">MTVRASTRISIRWPPAAASEPTDTLVLSIGDYYVDLRVTKADQSIDWALAGQRLVLSENPLKVKFTHPLDSHYVAGEEEGEPDIGEFTKLPNGDDLETGVMTAPHLGGKIMPYEEIWRELDPGVGQAGDGSDGKTSSWILESVDPSSDAEATRLSKSYYARGGKFFLALRQVNITSPPSISVSAIRQDWDADKSAWVTKYAIGNVDGLFSLGTGTDGAGDWKVGDEVKIGLEGERCIVRALD</sequence>
<comment type="similarity">
    <text evidence="3">Belongs to the HRI1 family.</text>
</comment>
<dbReference type="CDD" id="cd11692">
    <property type="entry name" value="HRI1_N_like"/>
    <property type="match status" value="1"/>
</dbReference>
<reference evidence="7 8" key="1">
    <citation type="submission" date="2023-08" db="EMBL/GenBank/DDBJ databases">
        <title>Black Yeasts Isolated from many extreme environments.</title>
        <authorList>
            <person name="Coleine C."/>
            <person name="Stajich J.E."/>
            <person name="Selbmann L."/>
        </authorList>
    </citation>
    <scope>NUCLEOTIDE SEQUENCE [LARGE SCALE GENOMIC DNA]</scope>
    <source>
        <strain evidence="7 8">CCFEE 5792</strain>
    </source>
</reference>
<keyword evidence="8" id="KW-1185">Reference proteome</keyword>
<dbReference type="GO" id="GO:0005737">
    <property type="term" value="C:cytoplasm"/>
    <property type="evidence" value="ECO:0007669"/>
    <property type="project" value="UniProtKB-SubCell"/>
</dbReference>
<dbReference type="GeneID" id="89976674"/>
<name>A0AAV9MWI2_9EURO</name>
<dbReference type="InterPro" id="IPR043047">
    <property type="entry name" value="Hri1_N_sf"/>
</dbReference>
<comment type="subcellular location">
    <subcellularLocation>
        <location evidence="2">Cytoplasm</location>
    </subcellularLocation>
    <subcellularLocation>
        <location evidence="1">Nucleus</location>
    </subcellularLocation>
</comment>
<comment type="caution">
    <text evidence="7">The sequence shown here is derived from an EMBL/GenBank/DDBJ whole genome shotgun (WGS) entry which is preliminary data.</text>
</comment>
<evidence type="ECO:0000256" key="1">
    <source>
        <dbReference type="ARBA" id="ARBA00004123"/>
    </source>
</evidence>
<dbReference type="GO" id="GO:0005634">
    <property type="term" value="C:nucleus"/>
    <property type="evidence" value="ECO:0007669"/>
    <property type="project" value="UniProtKB-SubCell"/>
</dbReference>
<gene>
    <name evidence="7" type="ORF">LTR84_008511</name>
</gene>
<organism evidence="7 8">
    <name type="scientific">Exophiala bonariae</name>
    <dbReference type="NCBI Taxonomy" id="1690606"/>
    <lineage>
        <taxon>Eukaryota</taxon>
        <taxon>Fungi</taxon>
        <taxon>Dikarya</taxon>
        <taxon>Ascomycota</taxon>
        <taxon>Pezizomycotina</taxon>
        <taxon>Eurotiomycetes</taxon>
        <taxon>Chaetothyriomycetidae</taxon>
        <taxon>Chaetothyriales</taxon>
        <taxon>Herpotrichiellaceae</taxon>
        <taxon>Exophiala</taxon>
    </lineage>
</organism>
<keyword evidence="6" id="KW-0539">Nucleus</keyword>
<dbReference type="InterPro" id="IPR031818">
    <property type="entry name" value="Hri1"/>
</dbReference>
<dbReference type="AlphaFoldDB" id="A0AAV9MWI2"/>
<keyword evidence="5" id="KW-0963">Cytoplasm</keyword>
<evidence type="ECO:0000256" key="5">
    <source>
        <dbReference type="ARBA" id="ARBA00022490"/>
    </source>
</evidence>
<dbReference type="Gene3D" id="2.40.128.320">
    <property type="entry name" value="Protein HRI1, N-terminal domain"/>
    <property type="match status" value="1"/>
</dbReference>
<evidence type="ECO:0000256" key="2">
    <source>
        <dbReference type="ARBA" id="ARBA00004496"/>
    </source>
</evidence>
<dbReference type="Pfam" id="PF16815">
    <property type="entry name" value="HRI1"/>
    <property type="match status" value="1"/>
</dbReference>
<evidence type="ECO:0000256" key="3">
    <source>
        <dbReference type="ARBA" id="ARBA00005229"/>
    </source>
</evidence>